<evidence type="ECO:0000313" key="3">
    <source>
        <dbReference type="Proteomes" id="UP000285190"/>
    </source>
</evidence>
<dbReference type="InterPro" id="IPR047655">
    <property type="entry name" value="Transpos_IS630-like"/>
</dbReference>
<proteinExistence type="predicted"/>
<dbReference type="GO" id="GO:0003676">
    <property type="term" value="F:nucleic acid binding"/>
    <property type="evidence" value="ECO:0007669"/>
    <property type="project" value="InterPro"/>
</dbReference>
<dbReference type="NCBIfam" id="NF033545">
    <property type="entry name" value="transpos_IS630"/>
    <property type="match status" value="1"/>
</dbReference>
<sequence length="200" mass="21817">MLHAAEQERPDVAQARCDWAAEQGCFDVRHLVFLDETWAGTSMTPARGRSVKGTRCLGQAPCGHWHTTTFVCALRTGGLVAPCVFDGPINGNAFRTWVQQVLAPVLQPGDIVVMDNLGSHKVVGIAAAIETAGAQVRYLPPYSPDYNPIEQVFAKFKTLLRKTAARTMDTLWCAFGALLDQFNAAECERYICHSGYGKSG</sequence>
<dbReference type="InterPro" id="IPR036397">
    <property type="entry name" value="RNaseH_sf"/>
</dbReference>
<accession>A0A418X507</accession>
<name>A0A418X507_9BURK</name>
<dbReference type="EMBL" id="QYUN01000002">
    <property type="protein sequence ID" value="RJG07567.1"/>
    <property type="molecule type" value="Genomic_DNA"/>
</dbReference>
<dbReference type="PANTHER" id="PTHR46564:SF1">
    <property type="entry name" value="TRANSPOSASE"/>
    <property type="match status" value="1"/>
</dbReference>
<evidence type="ECO:0000259" key="1">
    <source>
        <dbReference type="Pfam" id="PF13358"/>
    </source>
</evidence>
<dbReference type="InterPro" id="IPR038717">
    <property type="entry name" value="Tc1-like_DDE_dom"/>
</dbReference>
<reference evidence="2 3" key="1">
    <citation type="submission" date="2018-09" db="EMBL/GenBank/DDBJ databases">
        <authorList>
            <person name="Zhu H."/>
        </authorList>
    </citation>
    <scope>NUCLEOTIDE SEQUENCE [LARGE SCALE GENOMIC DNA]</scope>
    <source>
        <strain evidence="2 3">K2R10-39</strain>
    </source>
</reference>
<dbReference type="Gene3D" id="3.30.420.10">
    <property type="entry name" value="Ribonuclease H-like superfamily/Ribonuclease H"/>
    <property type="match status" value="1"/>
</dbReference>
<dbReference type="Proteomes" id="UP000285190">
    <property type="component" value="Unassembled WGS sequence"/>
</dbReference>
<feature type="domain" description="Tc1-like transposase DDE" evidence="1">
    <location>
        <begin position="31"/>
        <end position="171"/>
    </location>
</feature>
<keyword evidence="3" id="KW-1185">Reference proteome</keyword>
<gene>
    <name evidence="2" type="ORF">D3870_17615</name>
</gene>
<dbReference type="RefSeq" id="WP_119741143.1">
    <property type="nucleotide sequence ID" value="NZ_QYUN01000002.1"/>
</dbReference>
<protein>
    <submittedName>
        <fullName evidence="2">IS630 family transposase</fullName>
    </submittedName>
</protein>
<evidence type="ECO:0000313" key="2">
    <source>
        <dbReference type="EMBL" id="RJG07567.1"/>
    </source>
</evidence>
<dbReference type="AlphaFoldDB" id="A0A418X507"/>
<dbReference type="Pfam" id="PF13358">
    <property type="entry name" value="DDE_3"/>
    <property type="match status" value="1"/>
</dbReference>
<comment type="caution">
    <text evidence="2">The sequence shown here is derived from an EMBL/GenBank/DDBJ whole genome shotgun (WGS) entry which is preliminary data.</text>
</comment>
<organism evidence="2 3">
    <name type="scientific">Noviherbaspirillum cavernae</name>
    <dbReference type="NCBI Taxonomy" id="2320862"/>
    <lineage>
        <taxon>Bacteria</taxon>
        <taxon>Pseudomonadati</taxon>
        <taxon>Pseudomonadota</taxon>
        <taxon>Betaproteobacteria</taxon>
        <taxon>Burkholderiales</taxon>
        <taxon>Oxalobacteraceae</taxon>
        <taxon>Noviherbaspirillum</taxon>
    </lineage>
</organism>
<dbReference type="OrthoDB" id="9772604at2"/>
<dbReference type="PANTHER" id="PTHR46564">
    <property type="entry name" value="TRANSPOSASE"/>
    <property type="match status" value="1"/>
</dbReference>